<dbReference type="InterPro" id="IPR045049">
    <property type="entry name" value="Pcy1-like"/>
</dbReference>
<dbReference type="AlphaFoldDB" id="A0A3B0K046"/>
<accession>A0A3B0K046</accession>
<protein>
    <submittedName>
        <fullName evidence="1">Blast:Choline-phosphate cytidylyltransferase B</fullName>
    </submittedName>
</protein>
<reference evidence="2" key="1">
    <citation type="submission" date="2018-01" db="EMBL/GenBank/DDBJ databases">
        <authorList>
            <person name="Alioto T."/>
            <person name="Alioto T."/>
        </authorList>
    </citation>
    <scope>NUCLEOTIDE SEQUENCE [LARGE SCALE GENOMIC DNA]</scope>
</reference>
<dbReference type="STRING" id="7266.A0A3B0K046"/>
<dbReference type="OrthoDB" id="17102at2759"/>
<gene>
    <name evidence="1" type="ORF">DGUA_6G008942</name>
</gene>
<dbReference type="PANTHER" id="PTHR10739:SF13">
    <property type="entry name" value="CHOLINE-PHOSPHATE CYTIDYLYLTRANSFERASE"/>
    <property type="match status" value="1"/>
</dbReference>
<evidence type="ECO:0000313" key="1">
    <source>
        <dbReference type="EMBL" id="SPP86703.1"/>
    </source>
</evidence>
<dbReference type="Proteomes" id="UP000268350">
    <property type="component" value="Unassembled WGS sequence"/>
</dbReference>
<dbReference type="Gene3D" id="3.40.50.620">
    <property type="entry name" value="HUPs"/>
    <property type="match status" value="1"/>
</dbReference>
<dbReference type="EMBL" id="OUUW01000011">
    <property type="protein sequence ID" value="SPP86703.1"/>
    <property type="molecule type" value="Genomic_DNA"/>
</dbReference>
<evidence type="ECO:0000313" key="2">
    <source>
        <dbReference type="Proteomes" id="UP000268350"/>
    </source>
</evidence>
<organism evidence="1 2">
    <name type="scientific">Drosophila guanche</name>
    <name type="common">Fruit fly</name>
    <dbReference type="NCBI Taxonomy" id="7266"/>
    <lineage>
        <taxon>Eukaryota</taxon>
        <taxon>Metazoa</taxon>
        <taxon>Ecdysozoa</taxon>
        <taxon>Arthropoda</taxon>
        <taxon>Hexapoda</taxon>
        <taxon>Insecta</taxon>
        <taxon>Pterygota</taxon>
        <taxon>Neoptera</taxon>
        <taxon>Endopterygota</taxon>
        <taxon>Diptera</taxon>
        <taxon>Brachycera</taxon>
        <taxon>Muscomorpha</taxon>
        <taxon>Ephydroidea</taxon>
        <taxon>Drosophilidae</taxon>
        <taxon>Drosophila</taxon>
        <taxon>Sophophora</taxon>
    </lineage>
</organism>
<proteinExistence type="predicted"/>
<sequence>MGVGFPSAGAGVGGGVAVMATIDRIHGLQILIVWKRTEWFNFIIYKNKKNKTNKMFEPPFYDFETDQQLEDNSTDSESGQYPTLSLYDLNFDKYPFMNANNVQALEELEACDYTQRITYEMAWSCPTACAGMFVATECTPEVSTSDIVARTVKDYDLFVRRNLARGYTAKELNVSFLSEKKFLLQNKMHELKDRGRRVNVDLLTRWETKSRDLIKAFCRPLAANVCSLSGASRRAR</sequence>
<dbReference type="GO" id="GO:0004105">
    <property type="term" value="F:choline-phosphate cytidylyltransferase activity"/>
    <property type="evidence" value="ECO:0007669"/>
    <property type="project" value="InterPro"/>
</dbReference>
<keyword evidence="1" id="KW-0548">Nucleotidyltransferase</keyword>
<name>A0A3B0K046_DROGU</name>
<dbReference type="InterPro" id="IPR014729">
    <property type="entry name" value="Rossmann-like_a/b/a_fold"/>
</dbReference>
<keyword evidence="1" id="KW-0808">Transferase</keyword>
<dbReference type="GO" id="GO:0031210">
    <property type="term" value="F:phosphatidylcholine binding"/>
    <property type="evidence" value="ECO:0007669"/>
    <property type="project" value="TreeGrafter"/>
</dbReference>
<dbReference type="PANTHER" id="PTHR10739">
    <property type="entry name" value="CYTIDYLYLTRANSFERASE"/>
    <property type="match status" value="1"/>
</dbReference>
<keyword evidence="2" id="KW-1185">Reference proteome</keyword>